<dbReference type="PROSITE" id="PS50920">
    <property type="entry name" value="SOLCAR"/>
    <property type="match status" value="3"/>
</dbReference>
<evidence type="ECO:0000313" key="12">
    <source>
        <dbReference type="EMBL" id="KAL3771692.1"/>
    </source>
</evidence>
<keyword evidence="5" id="KW-0677">Repeat</keyword>
<organism evidence="12 13">
    <name type="scientific">Stephanodiscus triporus</name>
    <dbReference type="NCBI Taxonomy" id="2934178"/>
    <lineage>
        <taxon>Eukaryota</taxon>
        <taxon>Sar</taxon>
        <taxon>Stramenopiles</taxon>
        <taxon>Ochrophyta</taxon>
        <taxon>Bacillariophyta</taxon>
        <taxon>Coscinodiscophyceae</taxon>
        <taxon>Thalassiosirophycidae</taxon>
        <taxon>Stephanodiscales</taxon>
        <taxon>Stephanodiscaceae</taxon>
        <taxon>Stephanodiscus</taxon>
    </lineage>
</organism>
<dbReference type="Pfam" id="PF00153">
    <property type="entry name" value="Mito_carr"/>
    <property type="match status" value="4"/>
</dbReference>
<keyword evidence="7" id="KW-0496">Mitochondrion</keyword>
<dbReference type="InterPro" id="IPR049563">
    <property type="entry name" value="TXTP-like"/>
</dbReference>
<dbReference type="PANTHER" id="PTHR45788:SF2">
    <property type="entry name" value="SUCCINATE_FUMARATE MITOCHONDRIAL TRANSPORTER"/>
    <property type="match status" value="1"/>
</dbReference>
<dbReference type="Proteomes" id="UP001530315">
    <property type="component" value="Unassembled WGS sequence"/>
</dbReference>
<feature type="repeat" description="Solcar" evidence="9">
    <location>
        <begin position="267"/>
        <end position="363"/>
    </location>
</feature>
<keyword evidence="8 9" id="KW-0472">Membrane</keyword>
<evidence type="ECO:0000256" key="11">
    <source>
        <dbReference type="SAM" id="MobiDB-lite"/>
    </source>
</evidence>
<gene>
    <name evidence="12" type="ORF">ACHAW5_000953</name>
</gene>
<keyword evidence="13" id="KW-1185">Reference proteome</keyword>
<name>A0ABD3N750_9STRA</name>
<evidence type="ECO:0000256" key="6">
    <source>
        <dbReference type="ARBA" id="ARBA00022989"/>
    </source>
</evidence>
<feature type="repeat" description="Solcar" evidence="9">
    <location>
        <begin position="142"/>
        <end position="218"/>
    </location>
</feature>
<comment type="caution">
    <text evidence="12">The sequence shown here is derived from an EMBL/GenBank/DDBJ whole genome shotgun (WGS) entry which is preliminary data.</text>
</comment>
<evidence type="ECO:0000256" key="2">
    <source>
        <dbReference type="ARBA" id="ARBA00006375"/>
    </source>
</evidence>
<keyword evidence="6" id="KW-1133">Transmembrane helix</keyword>
<dbReference type="GO" id="GO:0031966">
    <property type="term" value="C:mitochondrial membrane"/>
    <property type="evidence" value="ECO:0007669"/>
    <property type="project" value="UniProtKB-SubCell"/>
</dbReference>
<evidence type="ECO:0000256" key="9">
    <source>
        <dbReference type="PROSITE-ProRule" id="PRU00282"/>
    </source>
</evidence>
<comment type="subcellular location">
    <subcellularLocation>
        <location evidence="1">Mitochondrion membrane</location>
        <topology evidence="1">Multi-pass membrane protein</topology>
    </subcellularLocation>
</comment>
<comment type="similarity">
    <text evidence="2 10">Belongs to the mitochondrial carrier (TC 2.A.29) family.</text>
</comment>
<evidence type="ECO:0008006" key="14">
    <source>
        <dbReference type="Google" id="ProtNLM"/>
    </source>
</evidence>
<proteinExistence type="inferred from homology"/>
<sequence>MVAESSSSSSSSSDVATAKEDAKGGKAKKKKVSPLQHLLAGGTAGFVESSICHPLDTIKTRMQLRRQTSLAGRALSGSGGGSLREASTTVRAGGASAAAAASSTTTTTTAIPPGGAHPTTTNHEPTGWRHRVVHPSSSNAAKAAFSTAASSSLSSSATTTTTTTTTTVTASLGPFGTAKRIVQREGPMALYKGLTAVYTGIIPKMAIRFVSFEYYRDVLGSWHERYVAVDPSSSPSSSPTAAGGGDKNDRGAIASGGGGGAVAVAVPSQSVTFLAGLLSGLTEAVVVVTPAEVCKIRMQSQYHSMMDPSQRAHAKYKNVVQTAMLVVKEEGLGALYKGVVPTMLRQGCNQAVNFTAYNWSKRKLLEWRRGRDPDVVQLEHWQTLVLGGLSGGMGPLVNNPLDVVKTRMQKQVVHPGREPKYNGLLRSCVLIAREEGTRALWKGITPRLMRIMPGQAITFMTYEAVTVRIERYGLFD</sequence>
<feature type="region of interest" description="Disordered" evidence="11">
    <location>
        <begin position="1"/>
        <end position="33"/>
    </location>
</feature>
<feature type="compositionally biased region" description="Low complexity" evidence="11">
    <location>
        <begin position="95"/>
        <end position="121"/>
    </location>
</feature>
<evidence type="ECO:0000256" key="8">
    <source>
        <dbReference type="ARBA" id="ARBA00023136"/>
    </source>
</evidence>
<protein>
    <recommendedName>
        <fullName evidence="14">Mitochondrial carrier protein</fullName>
    </recommendedName>
</protein>
<evidence type="ECO:0000256" key="5">
    <source>
        <dbReference type="ARBA" id="ARBA00022737"/>
    </source>
</evidence>
<reference evidence="12 13" key="1">
    <citation type="submission" date="2024-10" db="EMBL/GenBank/DDBJ databases">
        <title>Updated reference genomes for cyclostephanoid diatoms.</title>
        <authorList>
            <person name="Roberts W.R."/>
            <person name="Alverson A.J."/>
        </authorList>
    </citation>
    <scope>NUCLEOTIDE SEQUENCE [LARGE SCALE GENOMIC DNA]</scope>
    <source>
        <strain evidence="12 13">AJA276-08</strain>
    </source>
</reference>
<evidence type="ECO:0000256" key="3">
    <source>
        <dbReference type="ARBA" id="ARBA00022448"/>
    </source>
</evidence>
<evidence type="ECO:0000313" key="13">
    <source>
        <dbReference type="Proteomes" id="UP001530315"/>
    </source>
</evidence>
<feature type="region of interest" description="Disordered" evidence="11">
    <location>
        <begin position="69"/>
        <end position="88"/>
    </location>
</feature>
<evidence type="ECO:0000256" key="4">
    <source>
        <dbReference type="ARBA" id="ARBA00022692"/>
    </source>
</evidence>
<feature type="region of interest" description="Disordered" evidence="11">
    <location>
        <begin position="95"/>
        <end position="128"/>
    </location>
</feature>
<dbReference type="EMBL" id="JALLAZ020001597">
    <property type="protein sequence ID" value="KAL3771692.1"/>
    <property type="molecule type" value="Genomic_DNA"/>
</dbReference>
<evidence type="ECO:0000256" key="1">
    <source>
        <dbReference type="ARBA" id="ARBA00004225"/>
    </source>
</evidence>
<evidence type="ECO:0000256" key="10">
    <source>
        <dbReference type="RuleBase" id="RU000488"/>
    </source>
</evidence>
<feature type="region of interest" description="Disordered" evidence="11">
    <location>
        <begin position="229"/>
        <end position="252"/>
    </location>
</feature>
<accession>A0ABD3N750</accession>
<dbReference type="InterPro" id="IPR023395">
    <property type="entry name" value="MCP_dom_sf"/>
</dbReference>
<keyword evidence="4 9" id="KW-0812">Transmembrane</keyword>
<feature type="compositionally biased region" description="Low complexity" evidence="11">
    <location>
        <begin position="1"/>
        <end position="13"/>
    </location>
</feature>
<dbReference type="AlphaFoldDB" id="A0ABD3N750"/>
<keyword evidence="3 10" id="KW-0813">Transport</keyword>
<dbReference type="SUPFAM" id="SSF103506">
    <property type="entry name" value="Mitochondrial carrier"/>
    <property type="match status" value="1"/>
</dbReference>
<dbReference type="PANTHER" id="PTHR45788">
    <property type="entry name" value="SUCCINATE/FUMARATE MITOCHONDRIAL TRANSPORTER-RELATED"/>
    <property type="match status" value="1"/>
</dbReference>
<dbReference type="Gene3D" id="1.50.40.10">
    <property type="entry name" value="Mitochondrial carrier domain"/>
    <property type="match status" value="2"/>
</dbReference>
<evidence type="ECO:0000256" key="7">
    <source>
        <dbReference type="ARBA" id="ARBA00023128"/>
    </source>
</evidence>
<feature type="repeat" description="Solcar" evidence="9">
    <location>
        <begin position="378"/>
        <end position="468"/>
    </location>
</feature>
<dbReference type="InterPro" id="IPR018108">
    <property type="entry name" value="MCP_transmembrane"/>
</dbReference>